<dbReference type="CDD" id="cd00707">
    <property type="entry name" value="Pancreat_lipase_like"/>
    <property type="match status" value="1"/>
</dbReference>
<dbReference type="EnsemblMetazoa" id="PHUM046940-RA">
    <property type="protein sequence ID" value="PHUM046940-PA"/>
    <property type="gene ID" value="PHUM046940"/>
</dbReference>
<gene>
    <name evidence="8" type="primary">8232733</name>
    <name evidence="7" type="ORF">Phum_PHUM046940</name>
</gene>
<keyword evidence="9" id="KW-1185">Reference proteome</keyword>
<dbReference type="OrthoDB" id="199913at2759"/>
<keyword evidence="7" id="KW-0378">Hydrolase</keyword>
<dbReference type="SUPFAM" id="SSF53474">
    <property type="entry name" value="alpha/beta-Hydrolases"/>
    <property type="match status" value="1"/>
</dbReference>
<dbReference type="FunCoup" id="E0VAX8">
    <property type="interactions" value="46"/>
</dbReference>
<dbReference type="InterPro" id="IPR013818">
    <property type="entry name" value="Lipase"/>
</dbReference>
<evidence type="ECO:0000259" key="6">
    <source>
        <dbReference type="Pfam" id="PF00151"/>
    </source>
</evidence>
<dbReference type="eggNOG" id="ENOG502SHK7">
    <property type="taxonomic scope" value="Eukaryota"/>
</dbReference>
<feature type="region of interest" description="Disordered" evidence="5">
    <location>
        <begin position="506"/>
        <end position="544"/>
    </location>
</feature>
<proteinExistence type="inferred from homology"/>
<dbReference type="InterPro" id="IPR000734">
    <property type="entry name" value="TAG_lipase"/>
</dbReference>
<dbReference type="InterPro" id="IPR033906">
    <property type="entry name" value="Lipase_N"/>
</dbReference>
<dbReference type="GeneID" id="8232733"/>
<comment type="similarity">
    <text evidence="2 4">Belongs to the AB hydrolase superfamily. Lipase family.</text>
</comment>
<evidence type="ECO:0000313" key="7">
    <source>
        <dbReference type="EMBL" id="EEB10534.1"/>
    </source>
</evidence>
<dbReference type="Gene3D" id="3.40.50.1820">
    <property type="entry name" value="alpha/beta hydrolase"/>
    <property type="match status" value="1"/>
</dbReference>
<dbReference type="PRINTS" id="PR00821">
    <property type="entry name" value="TAGLIPASE"/>
</dbReference>
<dbReference type="PANTHER" id="PTHR11610:SF186">
    <property type="entry name" value="FI22312P1"/>
    <property type="match status" value="1"/>
</dbReference>
<evidence type="ECO:0000256" key="1">
    <source>
        <dbReference type="ARBA" id="ARBA00004613"/>
    </source>
</evidence>
<keyword evidence="3" id="KW-0964">Secreted</keyword>
<dbReference type="KEGG" id="phu:Phum_PHUM046940"/>
<reference evidence="7" key="1">
    <citation type="submission" date="2007-04" db="EMBL/GenBank/DDBJ databases">
        <title>Annotation of Pediculus humanus corporis strain USDA.</title>
        <authorList>
            <person name="Kirkness E."/>
            <person name="Hannick L."/>
            <person name="Hass B."/>
            <person name="Bruggner R."/>
            <person name="Lawson D."/>
            <person name="Bidwell S."/>
            <person name="Joardar V."/>
            <person name="Caler E."/>
            <person name="Walenz B."/>
            <person name="Inman J."/>
            <person name="Schobel S."/>
            <person name="Galinsky K."/>
            <person name="Amedeo P."/>
            <person name="Strausberg R."/>
        </authorList>
    </citation>
    <scope>NUCLEOTIDE SEQUENCE</scope>
    <source>
        <strain evidence="7">USDA</strain>
    </source>
</reference>
<dbReference type="CTD" id="8232733"/>
<dbReference type="GO" id="GO:0004806">
    <property type="term" value="F:triacylglycerol lipase activity"/>
    <property type="evidence" value="ECO:0007669"/>
    <property type="project" value="UniProtKB-EC"/>
</dbReference>
<reference evidence="8" key="3">
    <citation type="submission" date="2021-02" db="UniProtKB">
        <authorList>
            <consortium name="EnsemblMetazoa"/>
        </authorList>
    </citation>
    <scope>IDENTIFICATION</scope>
    <source>
        <strain evidence="8">USDA</strain>
    </source>
</reference>
<dbReference type="VEuPathDB" id="VectorBase:PHUM046940"/>
<dbReference type="EMBL" id="DS235019">
    <property type="protein sequence ID" value="EEB10534.1"/>
    <property type="molecule type" value="Genomic_DNA"/>
</dbReference>
<dbReference type="InterPro" id="IPR029058">
    <property type="entry name" value="AB_hydrolase_fold"/>
</dbReference>
<feature type="domain" description="Lipase" evidence="6">
    <location>
        <begin position="22"/>
        <end position="350"/>
    </location>
</feature>
<dbReference type="GO" id="GO:0016042">
    <property type="term" value="P:lipid catabolic process"/>
    <property type="evidence" value="ECO:0007669"/>
    <property type="project" value="TreeGrafter"/>
</dbReference>
<comment type="subcellular location">
    <subcellularLocation>
        <location evidence="1">Secreted</location>
    </subcellularLocation>
</comment>
<dbReference type="EMBL" id="AAZO01000551">
    <property type="status" value="NOT_ANNOTATED_CDS"/>
    <property type="molecule type" value="Genomic_DNA"/>
</dbReference>
<evidence type="ECO:0000256" key="3">
    <source>
        <dbReference type="ARBA" id="ARBA00022525"/>
    </source>
</evidence>
<evidence type="ECO:0000256" key="4">
    <source>
        <dbReference type="RuleBase" id="RU004262"/>
    </source>
</evidence>
<dbReference type="PANTHER" id="PTHR11610">
    <property type="entry name" value="LIPASE"/>
    <property type="match status" value="1"/>
</dbReference>
<organism>
    <name type="scientific">Pediculus humanus subsp. corporis</name>
    <name type="common">Body louse</name>
    <dbReference type="NCBI Taxonomy" id="121224"/>
    <lineage>
        <taxon>Eukaryota</taxon>
        <taxon>Metazoa</taxon>
        <taxon>Ecdysozoa</taxon>
        <taxon>Arthropoda</taxon>
        <taxon>Hexapoda</taxon>
        <taxon>Insecta</taxon>
        <taxon>Pterygota</taxon>
        <taxon>Neoptera</taxon>
        <taxon>Paraneoptera</taxon>
        <taxon>Psocodea</taxon>
        <taxon>Troctomorpha</taxon>
        <taxon>Phthiraptera</taxon>
        <taxon>Anoplura</taxon>
        <taxon>Pediculidae</taxon>
        <taxon>Pediculus</taxon>
    </lineage>
</organism>
<evidence type="ECO:0000313" key="9">
    <source>
        <dbReference type="Proteomes" id="UP000009046"/>
    </source>
</evidence>
<name>E0VAX8_PEDHC</name>
<dbReference type="RefSeq" id="XP_002423272.1">
    <property type="nucleotide sequence ID" value="XM_002423227.1"/>
</dbReference>
<evidence type="ECO:0000256" key="2">
    <source>
        <dbReference type="ARBA" id="ARBA00010701"/>
    </source>
</evidence>
<protein>
    <submittedName>
        <fullName evidence="7">Pancreatic triacylglycerol lipase, putative</fullName>
        <ecNumber evidence="7">3.1.1.3</ecNumber>
    </submittedName>
</protein>
<dbReference type="AlphaFoldDB" id="E0VAX8"/>
<dbReference type="HOGENOM" id="CLU_313374_0_0_1"/>
<dbReference type="InParanoid" id="E0VAX8"/>
<dbReference type="Pfam" id="PF00151">
    <property type="entry name" value="Lipase"/>
    <property type="match status" value="1"/>
</dbReference>
<evidence type="ECO:0000313" key="8">
    <source>
        <dbReference type="EnsemblMetazoa" id="PHUM046940-PA"/>
    </source>
</evidence>
<evidence type="ECO:0000256" key="5">
    <source>
        <dbReference type="SAM" id="MobiDB-lite"/>
    </source>
</evidence>
<dbReference type="EC" id="3.1.1.3" evidence="7"/>
<feature type="region of interest" description="Disordered" evidence="5">
    <location>
        <begin position="851"/>
        <end position="871"/>
    </location>
</feature>
<feature type="compositionally biased region" description="Low complexity" evidence="5">
    <location>
        <begin position="516"/>
        <end position="544"/>
    </location>
</feature>
<sequence>MEEYWLRKLNGGHRKKRADSIVCYGDLGCFEDTGPFGYIDMLPSSPEEISTKFKLYSENSRGDVPLMEVPYSNMTQLWAWASDNFNTTTPTKIIVHGFGSSCNHIWVYEMRSALMSVEDCNVICVDWEAGALIPNYVRAVANTRLVGKQLALFIQGLTERGLALDKVHLIGFSLGAHVAGFAGAELKNISRITGLDPAGPLFESQDPKARLDETDAKFVDVIHSNGENLILGGLGSWQPMGHVDFYPNGGRMQKGCTNLFVGAVSDIIWSASDIEGRSLCNHRRAYKFFTDSVSPRCHFPAFPCESYKKFIDGECFPCTTKQECGNMGYYADKSLARGSLYLVTREEEPFCAHQYHVKIESSPNKVPVVNYGKIQITLIGENLINETFTLTKKDDEELGVGDILTRIIVPHPALEPLAIEIVYIAYSGWISSGLKKWNIDKIKLSDSYGKYLSHCKKDLVLESKIPVTLKLFPGDCNIPKELEIPTTTEEIDPFFLTESNKKNENLTKKDSAGAATTTTTTTSTTTTTTTTISPPSTTTIKTNKSSGFVVDGFPAYTSNKDFYDVYSKDSESAETNKIIIDAIVPKLSTIQQQQQQQQQPYEKNYTMKIIRKHEITEPVLQPKSKGRSFKDEIDEPVLKPIEKVEIVERTTIGINRRMSKKSGGVKPRGIDLETLSSQEQTNHVFKGNYSKLWSPPREMHPPPLGWQSFWGPTKEPETTNHVKEFYPPFMRYQKTDFPLPMTLQSKMAQRDKYNKKSEGTKSLQKFYPSQIDNNYMNYPDDNNKDGTITVQLFPQYLAAILKQAEHYAKANFFNPLELLNRDKTKKYHQVNYPEKKNYTAKLNEPLKKQTEPLATPRQSEQTNNNNNNNNNFLPKIYEYIEKGLESMKSLFDIFQIKEDMEEFTKENKTEKFTFGLNTESNNKDIIKNSTSGSVN</sequence>
<dbReference type="FunFam" id="3.40.50.1820:FF:000288">
    <property type="entry name" value="Pancreatic triacylglycerol lipase"/>
    <property type="match status" value="1"/>
</dbReference>
<dbReference type="Proteomes" id="UP000009046">
    <property type="component" value="Unassembled WGS sequence"/>
</dbReference>
<accession>E0VAX8</accession>
<dbReference type="GO" id="GO:0005615">
    <property type="term" value="C:extracellular space"/>
    <property type="evidence" value="ECO:0007669"/>
    <property type="project" value="TreeGrafter"/>
</dbReference>
<reference evidence="7" key="2">
    <citation type="submission" date="2007-04" db="EMBL/GenBank/DDBJ databases">
        <title>The genome of the human body louse.</title>
        <authorList>
            <consortium name="The Human Body Louse Genome Consortium"/>
            <person name="Kirkness E."/>
            <person name="Walenz B."/>
            <person name="Hass B."/>
            <person name="Bruggner R."/>
            <person name="Strausberg R."/>
        </authorList>
    </citation>
    <scope>NUCLEOTIDE SEQUENCE</scope>
    <source>
        <strain evidence="7">USDA</strain>
    </source>
</reference>